<evidence type="ECO:0000313" key="1">
    <source>
        <dbReference type="EnsemblPlants" id="AET2Gv20515000.53"/>
    </source>
</evidence>
<reference evidence="1" key="5">
    <citation type="journal article" date="2021" name="G3 (Bethesda)">
        <title>Aegilops tauschii genome assembly Aet v5.0 features greater sequence contiguity and improved annotation.</title>
        <authorList>
            <person name="Wang L."/>
            <person name="Zhu T."/>
            <person name="Rodriguez J.C."/>
            <person name="Deal K.R."/>
            <person name="Dubcovsky J."/>
            <person name="McGuire P.E."/>
            <person name="Lux T."/>
            <person name="Spannagl M."/>
            <person name="Mayer K.F.X."/>
            <person name="Baldrich P."/>
            <person name="Meyers B.C."/>
            <person name="Huo N."/>
            <person name="Gu Y.Q."/>
            <person name="Zhou H."/>
            <person name="Devos K.M."/>
            <person name="Bennetzen J.L."/>
            <person name="Unver T."/>
            <person name="Budak H."/>
            <person name="Gulick P.J."/>
            <person name="Galiba G."/>
            <person name="Kalapos B."/>
            <person name="Nelson D.R."/>
            <person name="Li P."/>
            <person name="You F.M."/>
            <person name="Luo M.C."/>
            <person name="Dvorak J."/>
        </authorList>
    </citation>
    <scope>NUCLEOTIDE SEQUENCE [LARGE SCALE GENOMIC DNA]</scope>
    <source>
        <strain evidence="1">cv. AL8/78</strain>
    </source>
</reference>
<dbReference type="Gramene" id="AET2Gv20515000.53">
    <property type="protein sequence ID" value="AET2Gv20515000.53"/>
    <property type="gene ID" value="AET2Gv20515000"/>
</dbReference>
<keyword evidence="2" id="KW-1185">Reference proteome</keyword>
<reference evidence="1" key="3">
    <citation type="journal article" date="2017" name="Nature">
        <title>Genome sequence of the progenitor of the wheat D genome Aegilops tauschii.</title>
        <authorList>
            <person name="Luo M.C."/>
            <person name="Gu Y.Q."/>
            <person name="Puiu D."/>
            <person name="Wang H."/>
            <person name="Twardziok S.O."/>
            <person name="Deal K.R."/>
            <person name="Huo N."/>
            <person name="Zhu T."/>
            <person name="Wang L."/>
            <person name="Wang Y."/>
            <person name="McGuire P.E."/>
            <person name="Liu S."/>
            <person name="Long H."/>
            <person name="Ramasamy R.K."/>
            <person name="Rodriguez J.C."/>
            <person name="Van S.L."/>
            <person name="Yuan L."/>
            <person name="Wang Z."/>
            <person name="Xia Z."/>
            <person name="Xiao L."/>
            <person name="Anderson O.D."/>
            <person name="Ouyang S."/>
            <person name="Liang Y."/>
            <person name="Zimin A.V."/>
            <person name="Pertea G."/>
            <person name="Qi P."/>
            <person name="Bennetzen J.L."/>
            <person name="Dai X."/>
            <person name="Dawson M.W."/>
            <person name="Muller H.G."/>
            <person name="Kugler K."/>
            <person name="Rivarola-Duarte L."/>
            <person name="Spannagl M."/>
            <person name="Mayer K.F.X."/>
            <person name="Lu F.H."/>
            <person name="Bevan M.W."/>
            <person name="Leroy P."/>
            <person name="Li P."/>
            <person name="You F.M."/>
            <person name="Sun Q."/>
            <person name="Liu Z."/>
            <person name="Lyons E."/>
            <person name="Wicker T."/>
            <person name="Salzberg S.L."/>
            <person name="Devos K.M."/>
            <person name="Dvorak J."/>
        </authorList>
    </citation>
    <scope>NUCLEOTIDE SEQUENCE [LARGE SCALE GENOMIC DNA]</scope>
    <source>
        <strain evidence="1">cv. AL8/78</strain>
    </source>
</reference>
<dbReference type="Proteomes" id="UP000015105">
    <property type="component" value="Chromosome 2D"/>
</dbReference>
<reference evidence="2" key="1">
    <citation type="journal article" date="2014" name="Science">
        <title>Ancient hybridizations among the ancestral genomes of bread wheat.</title>
        <authorList>
            <consortium name="International Wheat Genome Sequencing Consortium,"/>
            <person name="Marcussen T."/>
            <person name="Sandve S.R."/>
            <person name="Heier L."/>
            <person name="Spannagl M."/>
            <person name="Pfeifer M."/>
            <person name="Jakobsen K.S."/>
            <person name="Wulff B.B."/>
            <person name="Steuernagel B."/>
            <person name="Mayer K.F."/>
            <person name="Olsen O.A."/>
        </authorList>
    </citation>
    <scope>NUCLEOTIDE SEQUENCE [LARGE SCALE GENOMIC DNA]</scope>
    <source>
        <strain evidence="2">cv. AL8/78</strain>
    </source>
</reference>
<reference evidence="1" key="4">
    <citation type="submission" date="2019-03" db="UniProtKB">
        <authorList>
            <consortium name="EnsemblPlants"/>
        </authorList>
    </citation>
    <scope>IDENTIFICATION</scope>
</reference>
<reference evidence="2" key="2">
    <citation type="journal article" date="2017" name="Nat. Plants">
        <title>The Aegilops tauschii genome reveals multiple impacts of transposons.</title>
        <authorList>
            <person name="Zhao G."/>
            <person name="Zou C."/>
            <person name="Li K."/>
            <person name="Wang K."/>
            <person name="Li T."/>
            <person name="Gao L."/>
            <person name="Zhang X."/>
            <person name="Wang H."/>
            <person name="Yang Z."/>
            <person name="Liu X."/>
            <person name="Jiang W."/>
            <person name="Mao L."/>
            <person name="Kong X."/>
            <person name="Jiao Y."/>
            <person name="Jia J."/>
        </authorList>
    </citation>
    <scope>NUCLEOTIDE SEQUENCE [LARGE SCALE GENOMIC DNA]</scope>
    <source>
        <strain evidence="2">cv. AL8/78</strain>
    </source>
</reference>
<proteinExistence type="predicted"/>
<accession>A0A453BI54</accession>
<organism evidence="1 2">
    <name type="scientific">Aegilops tauschii subsp. strangulata</name>
    <name type="common">Goatgrass</name>
    <dbReference type="NCBI Taxonomy" id="200361"/>
    <lineage>
        <taxon>Eukaryota</taxon>
        <taxon>Viridiplantae</taxon>
        <taxon>Streptophyta</taxon>
        <taxon>Embryophyta</taxon>
        <taxon>Tracheophyta</taxon>
        <taxon>Spermatophyta</taxon>
        <taxon>Magnoliopsida</taxon>
        <taxon>Liliopsida</taxon>
        <taxon>Poales</taxon>
        <taxon>Poaceae</taxon>
        <taxon>BOP clade</taxon>
        <taxon>Pooideae</taxon>
        <taxon>Triticodae</taxon>
        <taxon>Triticeae</taxon>
        <taxon>Triticinae</taxon>
        <taxon>Aegilops</taxon>
    </lineage>
</organism>
<dbReference type="EnsemblPlants" id="AET2Gv20515000.53">
    <property type="protein sequence ID" value="AET2Gv20515000.53"/>
    <property type="gene ID" value="AET2Gv20515000"/>
</dbReference>
<dbReference type="AlphaFoldDB" id="A0A453BI54"/>
<name>A0A453BI54_AEGTS</name>
<protein>
    <submittedName>
        <fullName evidence="1">Uncharacterized protein</fullName>
    </submittedName>
</protein>
<sequence length="126" mass="14391">MVYDRAVGSQASSWLKVGFHDEVWNAMYMEILMEYDDGDVAQVDLMEFGWAGGGRRWTRVHELWGSICRSTTTYSHSVHWFCFHCHACSSSTSNLFLSTALFSHHFVSLCTAARERFGRTLITSPL</sequence>
<evidence type="ECO:0000313" key="2">
    <source>
        <dbReference type="Proteomes" id="UP000015105"/>
    </source>
</evidence>